<dbReference type="InterPro" id="IPR014710">
    <property type="entry name" value="RmlC-like_jellyroll"/>
</dbReference>
<dbReference type="Gene3D" id="2.60.120.10">
    <property type="entry name" value="Jelly Rolls"/>
    <property type="match status" value="1"/>
</dbReference>
<dbReference type="OrthoDB" id="9800680at2"/>
<comment type="subunit">
    <text evidence="7">Homodimer.</text>
</comment>
<dbReference type="CDD" id="cd00438">
    <property type="entry name" value="cupin_RmlC"/>
    <property type="match status" value="1"/>
</dbReference>
<dbReference type="Pfam" id="PF00908">
    <property type="entry name" value="dTDP_sugar_isom"/>
    <property type="match status" value="1"/>
</dbReference>
<dbReference type="GO" id="GO:0019305">
    <property type="term" value="P:dTDP-rhamnose biosynthetic process"/>
    <property type="evidence" value="ECO:0007669"/>
    <property type="project" value="UniProtKB-UniRule"/>
</dbReference>
<evidence type="ECO:0000256" key="3">
    <source>
        <dbReference type="ARBA" id="ARBA00012098"/>
    </source>
</evidence>
<feature type="site" description="Participates in a stacking interaction with the thymidine ring of dTDP-4-oxo-6-deoxyglucose" evidence="6">
    <location>
        <position position="141"/>
    </location>
</feature>
<dbReference type="InterPro" id="IPR000888">
    <property type="entry name" value="RmlC-like"/>
</dbReference>
<dbReference type="PANTHER" id="PTHR21047">
    <property type="entry name" value="DTDP-6-DEOXY-D-GLUCOSE-3,5 EPIMERASE"/>
    <property type="match status" value="1"/>
</dbReference>
<evidence type="ECO:0000256" key="4">
    <source>
        <dbReference type="ARBA" id="ARBA00019595"/>
    </source>
</evidence>
<evidence type="ECO:0000256" key="6">
    <source>
        <dbReference type="PIRSR" id="PIRSR600888-3"/>
    </source>
</evidence>
<evidence type="ECO:0000256" key="5">
    <source>
        <dbReference type="PIRSR" id="PIRSR600888-1"/>
    </source>
</evidence>
<dbReference type="SUPFAM" id="SSF51182">
    <property type="entry name" value="RmlC-like cupins"/>
    <property type="match status" value="1"/>
</dbReference>
<reference evidence="9" key="1">
    <citation type="submission" date="2016-07" db="EMBL/GenBank/DDBJ databases">
        <authorList>
            <person name="Florea S."/>
            <person name="Webb J.S."/>
            <person name="Jaromczyk J."/>
            <person name="Schardl C.L."/>
        </authorList>
    </citation>
    <scope>NUCLEOTIDE SEQUENCE [LARGE SCALE GENOMIC DNA]</scope>
    <source>
        <strain evidence="9">KCTC 42131</strain>
    </source>
</reference>
<keyword evidence="7" id="KW-0413">Isomerase</keyword>
<organism evidence="8 9">
    <name type="scientific">Pseudohongiella acticola</name>
    <dbReference type="NCBI Taxonomy" id="1524254"/>
    <lineage>
        <taxon>Bacteria</taxon>
        <taxon>Pseudomonadati</taxon>
        <taxon>Pseudomonadota</taxon>
        <taxon>Gammaproteobacteria</taxon>
        <taxon>Pseudomonadales</taxon>
        <taxon>Pseudohongiellaceae</taxon>
        <taxon>Pseudohongiella</taxon>
    </lineage>
</organism>
<evidence type="ECO:0000313" key="9">
    <source>
        <dbReference type="Proteomes" id="UP000175669"/>
    </source>
</evidence>
<dbReference type="InterPro" id="IPR011051">
    <property type="entry name" value="RmlC_Cupin_sf"/>
</dbReference>
<evidence type="ECO:0000256" key="7">
    <source>
        <dbReference type="RuleBase" id="RU364069"/>
    </source>
</evidence>
<dbReference type="STRING" id="1524254.PHACT_00085"/>
<dbReference type="RefSeq" id="WP_070115376.1">
    <property type="nucleotide sequence ID" value="NZ_MASR01000001.1"/>
</dbReference>
<sequence>MSRFDIKNLPLDGLKLIERQQMGDSRGFLSRIFCTNELSAAGWSAPVVQINHTHTARRGTVRGMHYQIPPHAEIKLVSCLQGEIWDVAVDLRTDSPTYLQWHAEILSAENRRALLIPEGFAHGFQTLSDNVSLLYCHSAAYHPDAEAGLSAQDPRLAIHWPQDITELSARDAGHNLIDPTFDGVKV</sequence>
<name>A0A1E8CH16_9GAMM</name>
<comment type="similarity">
    <text evidence="7">Belongs to the dTDP-4-dehydrorhamnose 3,5-epimerase family.</text>
</comment>
<keyword evidence="9" id="KW-1185">Reference proteome</keyword>
<feature type="active site" description="Proton donor" evidence="5">
    <location>
        <position position="135"/>
    </location>
</feature>
<dbReference type="GO" id="GO:0000271">
    <property type="term" value="P:polysaccharide biosynthetic process"/>
    <property type="evidence" value="ECO:0007669"/>
    <property type="project" value="TreeGrafter"/>
</dbReference>
<dbReference type="Proteomes" id="UP000175669">
    <property type="component" value="Unassembled WGS sequence"/>
</dbReference>
<dbReference type="EC" id="5.1.3.13" evidence="3 7"/>
<dbReference type="GO" id="GO:0005829">
    <property type="term" value="C:cytosol"/>
    <property type="evidence" value="ECO:0007669"/>
    <property type="project" value="TreeGrafter"/>
</dbReference>
<evidence type="ECO:0000256" key="2">
    <source>
        <dbReference type="ARBA" id="ARBA00001997"/>
    </source>
</evidence>
<comment type="function">
    <text evidence="2 7">Catalyzes the epimerization of the C3' and C5'positions of dTDP-6-deoxy-D-xylo-4-hexulose, forming dTDP-6-deoxy-L-lyxo-4-hexulose.</text>
</comment>
<dbReference type="EMBL" id="MASR01000001">
    <property type="protein sequence ID" value="OFE11750.1"/>
    <property type="molecule type" value="Genomic_DNA"/>
</dbReference>
<feature type="active site" description="Proton acceptor" evidence="5">
    <location>
        <position position="65"/>
    </location>
</feature>
<dbReference type="AlphaFoldDB" id="A0A1E8CH16"/>
<evidence type="ECO:0000256" key="1">
    <source>
        <dbReference type="ARBA" id="ARBA00001298"/>
    </source>
</evidence>
<evidence type="ECO:0000313" key="8">
    <source>
        <dbReference type="EMBL" id="OFE11750.1"/>
    </source>
</evidence>
<protein>
    <recommendedName>
        <fullName evidence="4 7">dTDP-4-dehydrorhamnose 3,5-epimerase</fullName>
        <ecNumber evidence="3 7">5.1.3.13</ecNumber>
    </recommendedName>
    <alternativeName>
        <fullName evidence="7">Thymidine diphospho-4-keto-rhamnose 3,5-epimerase</fullName>
    </alternativeName>
</protein>
<dbReference type="PANTHER" id="PTHR21047:SF2">
    <property type="entry name" value="THYMIDINE DIPHOSPHO-4-KETO-RHAMNOSE 3,5-EPIMERASE"/>
    <property type="match status" value="1"/>
</dbReference>
<comment type="caution">
    <text evidence="8">The sequence shown here is derived from an EMBL/GenBank/DDBJ whole genome shotgun (WGS) entry which is preliminary data.</text>
</comment>
<dbReference type="NCBIfam" id="TIGR01221">
    <property type="entry name" value="rmlC"/>
    <property type="match status" value="1"/>
</dbReference>
<dbReference type="UniPathway" id="UPA00124"/>
<comment type="pathway">
    <text evidence="7">Carbohydrate biosynthesis; dTDP-L-rhamnose biosynthesis.</text>
</comment>
<accession>A0A1E8CH16</accession>
<gene>
    <name evidence="8" type="ORF">PHACT_00085</name>
</gene>
<comment type="catalytic activity">
    <reaction evidence="1 7">
        <text>dTDP-4-dehydro-6-deoxy-alpha-D-glucose = dTDP-4-dehydro-beta-L-rhamnose</text>
        <dbReference type="Rhea" id="RHEA:16969"/>
        <dbReference type="ChEBI" id="CHEBI:57649"/>
        <dbReference type="ChEBI" id="CHEBI:62830"/>
        <dbReference type="EC" id="5.1.3.13"/>
    </reaction>
</comment>
<dbReference type="GO" id="GO:0008830">
    <property type="term" value="F:dTDP-4-dehydrorhamnose 3,5-epimerase activity"/>
    <property type="evidence" value="ECO:0007669"/>
    <property type="project" value="UniProtKB-UniRule"/>
</dbReference>
<proteinExistence type="inferred from homology"/>